<dbReference type="InterPro" id="IPR051793">
    <property type="entry name" value="NADH:flavin_oxidoreductase"/>
</dbReference>
<evidence type="ECO:0000256" key="9">
    <source>
        <dbReference type="ARBA" id="ARBA00023014"/>
    </source>
</evidence>
<dbReference type="SUPFAM" id="SSF51905">
    <property type="entry name" value="FAD/NAD(P)-binding domain"/>
    <property type="match status" value="1"/>
</dbReference>
<dbReference type="InterPro" id="IPR036188">
    <property type="entry name" value="FAD/NAD-bd_sf"/>
</dbReference>
<evidence type="ECO:0000256" key="7">
    <source>
        <dbReference type="ARBA" id="ARBA00023002"/>
    </source>
</evidence>
<dbReference type="GO" id="GO:0008670">
    <property type="term" value="F:2,4-dienoyl-CoA reductase (NADPH) activity"/>
    <property type="evidence" value="ECO:0007669"/>
    <property type="project" value="TreeGrafter"/>
</dbReference>
<dbReference type="InterPro" id="IPR013785">
    <property type="entry name" value="Aldolase_TIM"/>
</dbReference>
<dbReference type="FunFam" id="3.50.50.60:FF:000113">
    <property type="entry name" value="NADPH-dependent 2,4-dienoyl-CoA reductase"/>
    <property type="match status" value="1"/>
</dbReference>
<comment type="similarity">
    <text evidence="3">In the N-terminal section; belongs to the NADH:flavin oxidoreductase/NADH oxidase family.</text>
</comment>
<keyword evidence="6" id="KW-0479">Metal-binding</keyword>
<dbReference type="InterPro" id="IPR001155">
    <property type="entry name" value="OxRdtase_FMN_N"/>
</dbReference>
<dbReference type="AlphaFoldDB" id="A0A3M5B718"/>
<keyword evidence="5" id="KW-0288">FMN</keyword>
<proteinExistence type="inferred from homology"/>
<keyword evidence="7" id="KW-0560">Oxidoreductase</keyword>
<dbReference type="Gene3D" id="3.40.50.720">
    <property type="entry name" value="NAD(P)-binding Rossmann-like Domain"/>
    <property type="match status" value="1"/>
</dbReference>
<evidence type="ECO:0000256" key="1">
    <source>
        <dbReference type="ARBA" id="ARBA00001917"/>
    </source>
</evidence>
<evidence type="ECO:0000256" key="4">
    <source>
        <dbReference type="ARBA" id="ARBA00022630"/>
    </source>
</evidence>
<dbReference type="PRINTS" id="PR00411">
    <property type="entry name" value="PNDRDTASEI"/>
</dbReference>
<evidence type="ECO:0000256" key="6">
    <source>
        <dbReference type="ARBA" id="ARBA00022723"/>
    </source>
</evidence>
<evidence type="ECO:0000256" key="8">
    <source>
        <dbReference type="ARBA" id="ARBA00023004"/>
    </source>
</evidence>
<dbReference type="PANTHER" id="PTHR42917">
    <property type="entry name" value="2,4-DIENOYL-COA REDUCTASE"/>
    <property type="match status" value="1"/>
</dbReference>
<dbReference type="PANTHER" id="PTHR42917:SF2">
    <property type="entry name" value="2,4-DIENOYL-COA REDUCTASE [(2E)-ENOYL-COA-PRODUCING]"/>
    <property type="match status" value="1"/>
</dbReference>
<dbReference type="GO" id="GO:0051536">
    <property type="term" value="F:iron-sulfur cluster binding"/>
    <property type="evidence" value="ECO:0007669"/>
    <property type="project" value="UniProtKB-KW"/>
</dbReference>
<feature type="domain" description="NADH:flavin oxidoreductase/NADH oxidase N-terminal" evidence="10">
    <location>
        <begin position="16"/>
        <end position="338"/>
    </location>
</feature>
<keyword evidence="8" id="KW-0408">Iron</keyword>
<dbReference type="Gene3D" id="3.50.50.60">
    <property type="entry name" value="FAD/NAD(P)-binding domain"/>
    <property type="match status" value="1"/>
</dbReference>
<dbReference type="GO" id="GO:0046872">
    <property type="term" value="F:metal ion binding"/>
    <property type="evidence" value="ECO:0007669"/>
    <property type="project" value="UniProtKB-KW"/>
</dbReference>
<dbReference type="FunFam" id="3.20.20.70:FF:000082">
    <property type="entry name" value="NADPH-dependent 2,4-dienoyl-CoA reductase"/>
    <property type="match status" value="1"/>
</dbReference>
<dbReference type="InterPro" id="IPR023753">
    <property type="entry name" value="FAD/NAD-binding_dom"/>
</dbReference>
<dbReference type="CDD" id="cd02930">
    <property type="entry name" value="DCR_FMN"/>
    <property type="match status" value="1"/>
</dbReference>
<dbReference type="GO" id="GO:0033543">
    <property type="term" value="P:fatty acid beta-oxidation, unsaturated, even number, reductase/isomerase pathway"/>
    <property type="evidence" value="ECO:0007669"/>
    <property type="project" value="TreeGrafter"/>
</dbReference>
<evidence type="ECO:0000313" key="13">
    <source>
        <dbReference type="Proteomes" id="UP000269801"/>
    </source>
</evidence>
<gene>
    <name evidence="12" type="ORF">ALP70_05101</name>
</gene>
<sequence>MTRWSFAMTAAHYPHLLAPLDLGFTTLRNRTLMGSMHTGLEERPGGFERMAAYFAERARGGVGLMVTGGIAPNEEGGVYDGAAKLTNAEEAEQHRIVTRAVHEAGGKICLQILHAGRYAYSRKQVAPSAIQAPINPFTPRELDEEGIEKQIADFVTCSTLARSAGYDGVEIMGSEGYFINQFLAAHTNHRTDRWGGSYENRMRLAVEIVTQVREAVGADFIIIFRLSMLDLVEGGSTWEEIVQLAKAVEQAGATLINTGIGWHEARIPTIATKVPRAAFSKVTAKLRGSVKVPLITTNRINTPEVAERILSEGDADMVSMARPFLADPEFVNKAAAGHAERINTCIGCNQACLDHTFGGKLTSCLVNPRACHETELNYLPTRQVKKIAVVGAGPAGLAAATVAAQRGHEVTLFDSASEIGGQFNIAKRVPGKEEFSETLRYFRNKVEETGVQLRLGTRIKAEDLLGAGFDEVILATGIAPRTPAIPGIDNQKVLSYLDVILQRKPVGRSVAVIGAGGIGFDVSEFLVHQGVATSLDREAFWKEWGIDTMLEARGGVAGIKPDVHAPARQVYLLQRKSSKVGDGLGKTTGWIHRTGLKNKQVQMLNSVQYLKIDDAGLHIRIGEDGEEKLLAVDNIVICAGQDPLRELYDDLVSAGQSVHLIGGADVAAELDAKRAIDQGSRLAAAL</sequence>
<comment type="cofactor">
    <cofactor evidence="1">
        <name>FMN</name>
        <dbReference type="ChEBI" id="CHEBI:58210"/>
    </cofactor>
</comment>
<comment type="caution">
    <text evidence="12">The sequence shown here is derived from an EMBL/GenBank/DDBJ whole genome shotgun (WGS) entry which is preliminary data.</text>
</comment>
<dbReference type="SUPFAM" id="SSF51395">
    <property type="entry name" value="FMN-linked oxidoreductases"/>
    <property type="match status" value="1"/>
</dbReference>
<evidence type="ECO:0000256" key="5">
    <source>
        <dbReference type="ARBA" id="ARBA00022643"/>
    </source>
</evidence>
<reference evidence="12 13" key="1">
    <citation type="submission" date="2018-08" db="EMBL/GenBank/DDBJ databases">
        <title>Recombination of ecologically and evolutionarily significant loci maintains genetic cohesion in the Pseudomonas syringae species complex.</title>
        <authorList>
            <person name="Dillon M."/>
            <person name="Thakur S."/>
            <person name="Almeida R.N.D."/>
            <person name="Weir B.S."/>
            <person name="Guttman D.S."/>
        </authorList>
    </citation>
    <scope>NUCLEOTIDE SEQUENCE [LARGE SCALE GENOMIC DNA]</scope>
    <source>
        <strain evidence="12 13">ICMP 13685</strain>
    </source>
</reference>
<organism evidence="12 13">
    <name type="scientific">Pseudomonas savastanoi</name>
    <name type="common">Pseudomonas syringae pv. savastanoi</name>
    <dbReference type="NCBI Taxonomy" id="29438"/>
    <lineage>
        <taxon>Bacteria</taxon>
        <taxon>Pseudomonadati</taxon>
        <taxon>Pseudomonadota</taxon>
        <taxon>Gammaproteobacteria</taxon>
        <taxon>Pseudomonadales</taxon>
        <taxon>Pseudomonadaceae</taxon>
        <taxon>Pseudomonas</taxon>
    </lineage>
</organism>
<keyword evidence="4" id="KW-0285">Flavoprotein</keyword>
<protein>
    <submittedName>
        <fullName evidence="12">2,4-dienoyl-CoA reductase</fullName>
    </submittedName>
</protein>
<evidence type="ECO:0000259" key="11">
    <source>
        <dbReference type="Pfam" id="PF07992"/>
    </source>
</evidence>
<dbReference type="Pfam" id="PF07992">
    <property type="entry name" value="Pyr_redox_2"/>
    <property type="match status" value="1"/>
</dbReference>
<dbReference type="EMBL" id="RBSL01000426">
    <property type="protein sequence ID" value="RMS20713.1"/>
    <property type="molecule type" value="Genomic_DNA"/>
</dbReference>
<name>A0A3M5B718_PSESS</name>
<evidence type="ECO:0000256" key="2">
    <source>
        <dbReference type="ARBA" id="ARBA00001966"/>
    </source>
</evidence>
<evidence type="ECO:0000259" key="10">
    <source>
        <dbReference type="Pfam" id="PF00724"/>
    </source>
</evidence>
<feature type="domain" description="FAD/NAD(P)-binding" evidence="11">
    <location>
        <begin position="386"/>
        <end position="649"/>
    </location>
</feature>
<keyword evidence="9" id="KW-0411">Iron-sulfur</keyword>
<dbReference type="Gene3D" id="3.20.20.70">
    <property type="entry name" value="Aldolase class I"/>
    <property type="match status" value="1"/>
</dbReference>
<comment type="cofactor">
    <cofactor evidence="2">
        <name>[4Fe-4S] cluster</name>
        <dbReference type="ChEBI" id="CHEBI:49883"/>
    </cofactor>
</comment>
<dbReference type="PRINTS" id="PR00368">
    <property type="entry name" value="FADPNR"/>
</dbReference>
<accession>A0A3M5B718</accession>
<dbReference type="Pfam" id="PF00724">
    <property type="entry name" value="Oxidored_FMN"/>
    <property type="match status" value="1"/>
</dbReference>
<dbReference type="SUPFAM" id="SSF51971">
    <property type="entry name" value="Nucleotide-binding domain"/>
    <property type="match status" value="1"/>
</dbReference>
<evidence type="ECO:0000256" key="3">
    <source>
        <dbReference type="ARBA" id="ARBA00011048"/>
    </source>
</evidence>
<evidence type="ECO:0000313" key="12">
    <source>
        <dbReference type="EMBL" id="RMS20713.1"/>
    </source>
</evidence>
<dbReference type="GO" id="GO:0010181">
    <property type="term" value="F:FMN binding"/>
    <property type="evidence" value="ECO:0007669"/>
    <property type="project" value="InterPro"/>
</dbReference>
<dbReference type="Proteomes" id="UP000269801">
    <property type="component" value="Unassembled WGS sequence"/>
</dbReference>